<feature type="transmembrane region" description="Helical" evidence="6">
    <location>
        <begin position="373"/>
        <end position="394"/>
    </location>
</feature>
<dbReference type="PANTHER" id="PTHR43738">
    <property type="entry name" value="ABC TRANSPORTER, MEMBRANE PROTEIN"/>
    <property type="match status" value="1"/>
</dbReference>
<evidence type="ECO:0000256" key="5">
    <source>
        <dbReference type="ARBA" id="ARBA00023136"/>
    </source>
</evidence>
<dbReference type="InterPro" id="IPR003838">
    <property type="entry name" value="ABC3_permease_C"/>
</dbReference>
<keyword evidence="2" id="KW-1003">Cell membrane</keyword>
<dbReference type="InterPro" id="IPR025857">
    <property type="entry name" value="MacB_PCD"/>
</dbReference>
<protein>
    <submittedName>
        <fullName evidence="9">Putative ABC transport system permease protein</fullName>
    </submittedName>
</protein>
<feature type="domain" description="MacB-like periplasmic core" evidence="8">
    <location>
        <begin position="25"/>
        <end position="201"/>
    </location>
</feature>
<dbReference type="Proteomes" id="UP000554837">
    <property type="component" value="Unassembled WGS sequence"/>
</dbReference>
<evidence type="ECO:0000256" key="4">
    <source>
        <dbReference type="ARBA" id="ARBA00022989"/>
    </source>
</evidence>
<dbReference type="Pfam" id="PF12704">
    <property type="entry name" value="MacB_PCD"/>
    <property type="match status" value="1"/>
</dbReference>
<keyword evidence="5 6" id="KW-0472">Membrane</keyword>
<evidence type="ECO:0000259" key="7">
    <source>
        <dbReference type="Pfam" id="PF02687"/>
    </source>
</evidence>
<gene>
    <name evidence="9" type="ORF">HNQ51_001496</name>
</gene>
<evidence type="ECO:0000313" key="10">
    <source>
        <dbReference type="Proteomes" id="UP000554837"/>
    </source>
</evidence>
<comment type="caution">
    <text evidence="9">The sequence shown here is derived from an EMBL/GenBank/DDBJ whole genome shotgun (WGS) entry which is preliminary data.</text>
</comment>
<evidence type="ECO:0000259" key="8">
    <source>
        <dbReference type="Pfam" id="PF12704"/>
    </source>
</evidence>
<accession>A0A840S396</accession>
<evidence type="ECO:0000256" key="1">
    <source>
        <dbReference type="ARBA" id="ARBA00004651"/>
    </source>
</evidence>
<dbReference type="EMBL" id="JACHHO010000001">
    <property type="protein sequence ID" value="MBB5204203.1"/>
    <property type="molecule type" value="Genomic_DNA"/>
</dbReference>
<comment type="subcellular location">
    <subcellularLocation>
        <location evidence="1">Cell membrane</location>
        <topology evidence="1">Multi-pass membrane protein</topology>
    </subcellularLocation>
</comment>
<feature type="domain" description="ABC3 transporter permease C-terminal" evidence="7">
    <location>
        <begin position="281"/>
        <end position="395"/>
    </location>
</feature>
<sequence>MRWLSLALRLMVRRPLATLMQLGVLALAWATVAFVLLVGEQIEARVQRDLAGIDLVVGAKGSPMQLMLAGVFHLDSPSGNIPFASVERLRAQPLVAQVLPLSLGDSLAGWRIVGSTPEYLTLYGGRLQQGQMWQAPMQVVLGADVAKAQGLRVGDRFMASHGLAQSGPAHGDSSYAVVGILAPSGSVLDRLVLTDLRSVWELHEEHGDHEDHGDETERAQQTESAREVSLLLVRYRSPLGAAMLPRWVNAQTDLQAAAPALESARLLRMLGVGREVLQGLGALLLVSALLTVFVALLALVRERQGDLALLRMLGAGPWRLALLVAAQAVALVLAALLLGLAMAHGGLALLAHALNEARSLQLDALYVCAHELWLLPLAAGMALLAAAGPAWVALRADVGLLLQAPR</sequence>
<organism evidence="9 10">
    <name type="scientific">Inhella inkyongensis</name>
    <dbReference type="NCBI Taxonomy" id="392593"/>
    <lineage>
        <taxon>Bacteria</taxon>
        <taxon>Pseudomonadati</taxon>
        <taxon>Pseudomonadota</taxon>
        <taxon>Betaproteobacteria</taxon>
        <taxon>Burkholderiales</taxon>
        <taxon>Sphaerotilaceae</taxon>
        <taxon>Inhella</taxon>
    </lineage>
</organism>
<evidence type="ECO:0000256" key="2">
    <source>
        <dbReference type="ARBA" id="ARBA00022475"/>
    </source>
</evidence>
<dbReference type="PANTHER" id="PTHR43738:SF2">
    <property type="entry name" value="ABC TRANSPORTER PERMEASE"/>
    <property type="match status" value="1"/>
</dbReference>
<dbReference type="InterPro" id="IPR051125">
    <property type="entry name" value="ABC-4/HrtB_transporter"/>
</dbReference>
<keyword evidence="3 6" id="KW-0812">Transmembrane</keyword>
<keyword evidence="10" id="KW-1185">Reference proteome</keyword>
<dbReference type="Pfam" id="PF02687">
    <property type="entry name" value="FtsX"/>
    <property type="match status" value="1"/>
</dbReference>
<proteinExistence type="predicted"/>
<dbReference type="AlphaFoldDB" id="A0A840S396"/>
<evidence type="ECO:0000256" key="3">
    <source>
        <dbReference type="ARBA" id="ARBA00022692"/>
    </source>
</evidence>
<evidence type="ECO:0000256" key="6">
    <source>
        <dbReference type="SAM" id="Phobius"/>
    </source>
</evidence>
<name>A0A840S396_9BURK</name>
<keyword evidence="4 6" id="KW-1133">Transmembrane helix</keyword>
<feature type="transmembrane region" description="Helical" evidence="6">
    <location>
        <begin position="276"/>
        <end position="300"/>
    </location>
</feature>
<evidence type="ECO:0000313" key="9">
    <source>
        <dbReference type="EMBL" id="MBB5204203.1"/>
    </source>
</evidence>
<dbReference type="RefSeq" id="WP_246071390.1">
    <property type="nucleotide sequence ID" value="NZ_CP040709.1"/>
</dbReference>
<dbReference type="GO" id="GO:0005886">
    <property type="term" value="C:plasma membrane"/>
    <property type="evidence" value="ECO:0007669"/>
    <property type="project" value="UniProtKB-SubCell"/>
</dbReference>
<reference evidence="9 10" key="1">
    <citation type="submission" date="2020-08" db="EMBL/GenBank/DDBJ databases">
        <title>Genomic Encyclopedia of Type Strains, Phase IV (KMG-IV): sequencing the most valuable type-strain genomes for metagenomic binning, comparative biology and taxonomic classification.</title>
        <authorList>
            <person name="Goeker M."/>
        </authorList>
    </citation>
    <scope>NUCLEOTIDE SEQUENCE [LARGE SCALE GENOMIC DNA]</scope>
    <source>
        <strain evidence="9 10">DSM 23958</strain>
    </source>
</reference>
<feature type="transmembrane region" description="Helical" evidence="6">
    <location>
        <begin position="320"/>
        <end position="353"/>
    </location>
</feature>